<dbReference type="InterPro" id="IPR042267">
    <property type="entry name" value="VTC_sf"/>
</dbReference>
<dbReference type="InterPro" id="IPR018966">
    <property type="entry name" value="VTC_domain"/>
</dbReference>
<dbReference type="Gene3D" id="3.20.100.30">
    <property type="entry name" value="VTC, catalytic tunnel domain"/>
    <property type="match status" value="1"/>
</dbReference>
<name>A0A6M0H254_9CLOT</name>
<dbReference type="Pfam" id="PF09359">
    <property type="entry name" value="VTC"/>
    <property type="match status" value="1"/>
</dbReference>
<dbReference type="AlphaFoldDB" id="A0A6M0H254"/>
<dbReference type="RefSeq" id="WP_199869475.1">
    <property type="nucleotide sequence ID" value="NZ_JAAGPU010000007.1"/>
</dbReference>
<dbReference type="CDD" id="cd07750">
    <property type="entry name" value="PolyPPase_VTC_like"/>
    <property type="match status" value="1"/>
</dbReference>
<gene>
    <name evidence="2" type="ORF">G3M99_05405</name>
</gene>
<protein>
    <submittedName>
        <fullName evidence="2">Polyphosphate polymerase domain-containing protein</fullName>
    </submittedName>
</protein>
<organism evidence="2 3">
    <name type="scientific">Clostridium senegalense</name>
    <dbReference type="NCBI Taxonomy" id="1465809"/>
    <lineage>
        <taxon>Bacteria</taxon>
        <taxon>Bacillati</taxon>
        <taxon>Bacillota</taxon>
        <taxon>Clostridia</taxon>
        <taxon>Eubacteriales</taxon>
        <taxon>Clostridiaceae</taxon>
        <taxon>Clostridium</taxon>
    </lineage>
</organism>
<evidence type="ECO:0000313" key="3">
    <source>
        <dbReference type="Proteomes" id="UP000481872"/>
    </source>
</evidence>
<accession>A0A6M0H254</accession>
<sequence length="228" mass="26819">MAEKKFRHELKHYINMSDYMAIKNRLTQIMRLDKNANQNNEYKIRSLYFDNLNDKALMEKINGINRREKFRIRFYNDDYSFIKLEKKSKINGLCGKDSAKITKEQCEKIIEGDIEFLKHSNTPLFVELYAKMKGDLLKTKTIVDYTREAYIYPTGNVRITFDKDIRTGIHSKSIFDANVPTISSIDNTFVVLEVKYDEFLPEIIQHIIQTNDRRATAISKYAASRIYG</sequence>
<comment type="caution">
    <text evidence="2">The sequence shown here is derived from an EMBL/GenBank/DDBJ whole genome shotgun (WGS) entry which is preliminary data.</text>
</comment>
<feature type="domain" description="VTC" evidence="1">
    <location>
        <begin position="6"/>
        <end position="224"/>
    </location>
</feature>
<dbReference type="GO" id="GO:0006799">
    <property type="term" value="P:polyphosphate biosynthetic process"/>
    <property type="evidence" value="ECO:0007669"/>
    <property type="project" value="UniProtKB-ARBA"/>
</dbReference>
<evidence type="ECO:0000259" key="1">
    <source>
        <dbReference type="Pfam" id="PF09359"/>
    </source>
</evidence>
<dbReference type="EMBL" id="JAAGPU010000007">
    <property type="protein sequence ID" value="NEU04308.1"/>
    <property type="molecule type" value="Genomic_DNA"/>
</dbReference>
<proteinExistence type="predicted"/>
<evidence type="ECO:0000313" key="2">
    <source>
        <dbReference type="EMBL" id="NEU04308.1"/>
    </source>
</evidence>
<reference evidence="2 3" key="1">
    <citation type="submission" date="2020-02" db="EMBL/GenBank/DDBJ databases">
        <title>Genome assembly of a novel Clostridium senegalense strain.</title>
        <authorList>
            <person name="Gupta T.B."/>
            <person name="Jauregui R."/>
            <person name="Maclean P."/>
            <person name="Nawarathana A."/>
            <person name="Brightwell G."/>
        </authorList>
    </citation>
    <scope>NUCLEOTIDE SEQUENCE [LARGE SCALE GENOMIC DNA]</scope>
    <source>
        <strain evidence="2 3">AGRFS4</strain>
    </source>
</reference>
<dbReference type="Proteomes" id="UP000481872">
    <property type="component" value="Unassembled WGS sequence"/>
</dbReference>
<keyword evidence="3" id="KW-1185">Reference proteome</keyword>